<dbReference type="InterPro" id="IPR021264">
    <property type="entry name" value="AFUB_079030/YDR124W-like"/>
</dbReference>
<proteinExistence type="predicted"/>
<evidence type="ECO:0000313" key="2">
    <source>
        <dbReference type="EMBL" id="KAK3378837.1"/>
    </source>
</evidence>
<feature type="non-terminal residue" evidence="2">
    <location>
        <position position="1"/>
    </location>
</feature>
<name>A0AAE0NCF3_9PEZI</name>
<accession>A0AAE0NCF3</accession>
<reference evidence="2" key="2">
    <citation type="submission" date="2023-06" db="EMBL/GenBank/DDBJ databases">
        <authorList>
            <consortium name="Lawrence Berkeley National Laboratory"/>
            <person name="Haridas S."/>
            <person name="Hensen N."/>
            <person name="Bonometti L."/>
            <person name="Westerberg I."/>
            <person name="Brannstrom I.O."/>
            <person name="Guillou S."/>
            <person name="Cros-Aarteil S."/>
            <person name="Calhoun S."/>
            <person name="Kuo A."/>
            <person name="Mondo S."/>
            <person name="Pangilinan J."/>
            <person name="Riley R."/>
            <person name="Labutti K."/>
            <person name="Andreopoulos B."/>
            <person name="Lipzen A."/>
            <person name="Chen C."/>
            <person name="Yanf M."/>
            <person name="Daum C."/>
            <person name="Ng V."/>
            <person name="Clum A."/>
            <person name="Steindorff A."/>
            <person name="Ohm R."/>
            <person name="Martin F."/>
            <person name="Silar P."/>
            <person name="Natvig D."/>
            <person name="Lalanne C."/>
            <person name="Gautier V."/>
            <person name="Ament-Velasquez S.L."/>
            <person name="Kruys A."/>
            <person name="Hutchinson M.I."/>
            <person name="Powell A.J."/>
            <person name="Barry K."/>
            <person name="Miller A.N."/>
            <person name="Grigoriev I.V."/>
            <person name="Debuchy R."/>
            <person name="Gladieux P."/>
            <person name="Thoren M.H."/>
            <person name="Johannesson H."/>
        </authorList>
    </citation>
    <scope>NUCLEOTIDE SEQUENCE</scope>
    <source>
        <strain evidence="2">CBS 958.72</strain>
    </source>
</reference>
<evidence type="ECO:0000313" key="3">
    <source>
        <dbReference type="Proteomes" id="UP001287356"/>
    </source>
</evidence>
<keyword evidence="3" id="KW-1185">Reference proteome</keyword>
<dbReference type="PANTHER" id="PTHR36102">
    <property type="entry name" value="CHROMOSOME 10, WHOLE GENOME SHOTGUN SEQUENCE"/>
    <property type="match status" value="1"/>
</dbReference>
<protein>
    <recommendedName>
        <fullName evidence="1">Subtelomeric hrmA-associated cluster protein AFUB-079030/YDR124W-like helical bundle domain-containing protein</fullName>
    </recommendedName>
</protein>
<feature type="domain" description="Subtelomeric hrmA-associated cluster protein AFUB-079030/YDR124W-like helical bundle" evidence="1">
    <location>
        <begin position="37"/>
        <end position="185"/>
    </location>
</feature>
<dbReference type="InterPro" id="IPR047092">
    <property type="entry name" value="AFUB_07903/YDR124W-like_hel"/>
</dbReference>
<evidence type="ECO:0000259" key="1">
    <source>
        <dbReference type="Pfam" id="PF11001"/>
    </source>
</evidence>
<dbReference type="Proteomes" id="UP001287356">
    <property type="component" value="Unassembled WGS sequence"/>
</dbReference>
<organism evidence="2 3">
    <name type="scientific">Lasiosphaeria ovina</name>
    <dbReference type="NCBI Taxonomy" id="92902"/>
    <lineage>
        <taxon>Eukaryota</taxon>
        <taxon>Fungi</taxon>
        <taxon>Dikarya</taxon>
        <taxon>Ascomycota</taxon>
        <taxon>Pezizomycotina</taxon>
        <taxon>Sordariomycetes</taxon>
        <taxon>Sordariomycetidae</taxon>
        <taxon>Sordariales</taxon>
        <taxon>Lasiosphaeriaceae</taxon>
        <taxon>Lasiosphaeria</taxon>
    </lineage>
</organism>
<dbReference type="AlphaFoldDB" id="A0AAE0NCF3"/>
<dbReference type="Pfam" id="PF11001">
    <property type="entry name" value="AFUB_07903_YDR124W_hel"/>
    <property type="match status" value="1"/>
</dbReference>
<sequence length="216" mass="25027">PVTYRARRTLPFRTSNFRRPEMDNEPPVIISSKKAIKIGDSDQLWGFYSQRFRNIQQVACKLMAKIWIHFLMPKGVAFPLGILARDIGAPDWWPKPWGPTEKDKVRYTATDHLLKKERVHLLAHILRLIIEPRASQHPDIQMLSLDIAKLEEHTMQALSGFFNDVANVNLVKKKVYLKEIFKVARWEEMYKGGEIDANTEIYVMADGIIPEDDEAD</sequence>
<gene>
    <name evidence="2" type="ORF">B0T24DRAFT_489758</name>
</gene>
<feature type="non-terminal residue" evidence="2">
    <location>
        <position position="216"/>
    </location>
</feature>
<dbReference type="PANTHER" id="PTHR36102:SF1">
    <property type="entry name" value="YDR124W-LIKE HELICAL BUNDLE DOMAIN-CONTAINING PROTEIN"/>
    <property type="match status" value="1"/>
</dbReference>
<dbReference type="EMBL" id="JAULSN010000002">
    <property type="protein sequence ID" value="KAK3378837.1"/>
    <property type="molecule type" value="Genomic_DNA"/>
</dbReference>
<comment type="caution">
    <text evidence="2">The sequence shown here is derived from an EMBL/GenBank/DDBJ whole genome shotgun (WGS) entry which is preliminary data.</text>
</comment>
<reference evidence="2" key="1">
    <citation type="journal article" date="2023" name="Mol. Phylogenet. Evol.">
        <title>Genome-scale phylogeny and comparative genomics of the fungal order Sordariales.</title>
        <authorList>
            <person name="Hensen N."/>
            <person name="Bonometti L."/>
            <person name="Westerberg I."/>
            <person name="Brannstrom I.O."/>
            <person name="Guillou S."/>
            <person name="Cros-Aarteil S."/>
            <person name="Calhoun S."/>
            <person name="Haridas S."/>
            <person name="Kuo A."/>
            <person name="Mondo S."/>
            <person name="Pangilinan J."/>
            <person name="Riley R."/>
            <person name="LaButti K."/>
            <person name="Andreopoulos B."/>
            <person name="Lipzen A."/>
            <person name="Chen C."/>
            <person name="Yan M."/>
            <person name="Daum C."/>
            <person name="Ng V."/>
            <person name="Clum A."/>
            <person name="Steindorff A."/>
            <person name="Ohm R.A."/>
            <person name="Martin F."/>
            <person name="Silar P."/>
            <person name="Natvig D.O."/>
            <person name="Lalanne C."/>
            <person name="Gautier V."/>
            <person name="Ament-Velasquez S.L."/>
            <person name="Kruys A."/>
            <person name="Hutchinson M.I."/>
            <person name="Powell A.J."/>
            <person name="Barry K."/>
            <person name="Miller A.N."/>
            <person name="Grigoriev I.V."/>
            <person name="Debuchy R."/>
            <person name="Gladieux P."/>
            <person name="Hiltunen Thoren M."/>
            <person name="Johannesson H."/>
        </authorList>
    </citation>
    <scope>NUCLEOTIDE SEQUENCE</scope>
    <source>
        <strain evidence="2">CBS 958.72</strain>
    </source>
</reference>